<dbReference type="CDD" id="cd03801">
    <property type="entry name" value="GT4_PimA-like"/>
    <property type="match status" value="1"/>
</dbReference>
<keyword evidence="1" id="KW-0472">Membrane</keyword>
<keyword evidence="1" id="KW-0812">Transmembrane</keyword>
<protein>
    <recommendedName>
        <fullName evidence="2">Glycosyl transferase family 1 domain-containing protein</fullName>
    </recommendedName>
</protein>
<organism evidence="3 4">
    <name type="scientific">Halobacteriovorax marinus</name>
    <dbReference type="NCBI Taxonomy" id="97084"/>
    <lineage>
        <taxon>Bacteria</taxon>
        <taxon>Pseudomonadati</taxon>
        <taxon>Bdellovibrionota</taxon>
        <taxon>Bacteriovoracia</taxon>
        <taxon>Bacteriovoracales</taxon>
        <taxon>Halobacteriovoraceae</taxon>
        <taxon>Halobacteriovorax</taxon>
    </lineage>
</organism>
<dbReference type="AlphaFoldDB" id="A0A1Y5FF35"/>
<evidence type="ECO:0000313" key="4">
    <source>
        <dbReference type="Proteomes" id="UP000196531"/>
    </source>
</evidence>
<evidence type="ECO:0000259" key="2">
    <source>
        <dbReference type="Pfam" id="PF00534"/>
    </source>
</evidence>
<comment type="caution">
    <text evidence="3">The sequence shown here is derived from an EMBL/GenBank/DDBJ whole genome shotgun (WGS) entry which is preliminary data.</text>
</comment>
<feature type="transmembrane region" description="Helical" evidence="1">
    <location>
        <begin position="88"/>
        <end position="112"/>
    </location>
</feature>
<dbReference type="PANTHER" id="PTHR12526">
    <property type="entry name" value="GLYCOSYLTRANSFERASE"/>
    <property type="match status" value="1"/>
</dbReference>
<feature type="domain" description="Glycosyl transferase family 1" evidence="2">
    <location>
        <begin position="230"/>
        <end position="382"/>
    </location>
</feature>
<evidence type="ECO:0000256" key="1">
    <source>
        <dbReference type="SAM" id="Phobius"/>
    </source>
</evidence>
<dbReference type="InterPro" id="IPR001296">
    <property type="entry name" value="Glyco_trans_1"/>
</dbReference>
<keyword evidence="1" id="KW-1133">Transmembrane helix</keyword>
<dbReference type="EMBL" id="MAAO01000004">
    <property type="protein sequence ID" value="OUR98814.1"/>
    <property type="molecule type" value="Genomic_DNA"/>
</dbReference>
<proteinExistence type="predicted"/>
<sequence length="402" mass="45694">MSIVLFTDEYQKITKGMYLVFETLGKEISNISRVTTLVNKEHWCKEELEKTSKLYKNMKFEELSYPLPSTIMNHFFSPFLKYSLFTKVFYVLGHCLNFIFLPLIIVSLIVTLKKCNTKSIISHNGGWPGSPISRWILIAAKILKVKNRCLIIHSHPAQSPRSLSLIVNTYRKLEARLVKWSATEIMTVSDSVKDVLETSVFNIPLKRIYNGISIEESVNVSITLDYSPKFPAIGFVGAVNYHKGTLFLLDGFKRINEPCELALLGPGEKSFLKILKEKSIDCKNPVHFLGFHNDVDIFLNRIDFLVVPSIAYESFGMVILEAMRQKKAVICTDFGGMKEIVVDGETGFVVRAGDEVMLADKITKLLKNKELATTMGINGYNRFKEYFSSKTMCDNYLKIINS</sequence>
<dbReference type="GO" id="GO:0016757">
    <property type="term" value="F:glycosyltransferase activity"/>
    <property type="evidence" value="ECO:0007669"/>
    <property type="project" value="InterPro"/>
</dbReference>
<dbReference type="SUPFAM" id="SSF53756">
    <property type="entry name" value="UDP-Glycosyltransferase/glycogen phosphorylase"/>
    <property type="match status" value="1"/>
</dbReference>
<gene>
    <name evidence="3" type="ORF">A9Q84_05215</name>
</gene>
<dbReference type="Pfam" id="PF00534">
    <property type="entry name" value="Glycos_transf_1"/>
    <property type="match status" value="1"/>
</dbReference>
<name>A0A1Y5FF35_9BACT</name>
<reference evidence="4" key="1">
    <citation type="journal article" date="2017" name="Proc. Natl. Acad. Sci. U.S.A.">
        <title>Simulation of Deepwater Horizon oil plume reveals substrate specialization within a complex community of hydrocarbon-degraders.</title>
        <authorList>
            <person name="Hu P."/>
            <person name="Dubinsky E.A."/>
            <person name="Probst A.J."/>
            <person name="Wang J."/>
            <person name="Sieber C.M.K."/>
            <person name="Tom L.M."/>
            <person name="Gardinali P."/>
            <person name="Banfield J.F."/>
            <person name="Atlas R.M."/>
            <person name="Andersen G.L."/>
        </authorList>
    </citation>
    <scope>NUCLEOTIDE SEQUENCE [LARGE SCALE GENOMIC DNA]</scope>
</reference>
<dbReference type="Gene3D" id="3.40.50.2000">
    <property type="entry name" value="Glycogen Phosphorylase B"/>
    <property type="match status" value="2"/>
</dbReference>
<accession>A0A1Y5FF35</accession>
<dbReference type="Proteomes" id="UP000196531">
    <property type="component" value="Unassembled WGS sequence"/>
</dbReference>
<evidence type="ECO:0000313" key="3">
    <source>
        <dbReference type="EMBL" id="OUR98814.1"/>
    </source>
</evidence>